<dbReference type="PANTHER" id="PTHR43941:SF1">
    <property type="entry name" value="STRUCTURAL MAINTENANCE OF CHROMOSOMES PROTEIN 2"/>
    <property type="match status" value="1"/>
</dbReference>
<feature type="coiled-coil region" evidence="9">
    <location>
        <begin position="153"/>
        <end position="455"/>
    </location>
</feature>
<dbReference type="GO" id="GO:0031262">
    <property type="term" value="C:Ndc80 complex"/>
    <property type="evidence" value="ECO:0007669"/>
    <property type="project" value="InterPro"/>
</dbReference>
<gene>
    <name evidence="11" type="ORF">BOKJ2_LOCUS6921</name>
</gene>
<evidence type="ECO:0000256" key="3">
    <source>
        <dbReference type="ARBA" id="ARBA00022454"/>
    </source>
</evidence>
<sequence>MRRIDNGRSVGGKKVQKLLEFFNQHLPMVGVTEKTLISPTSDDVQKIYAAMLVYTGVTEERTLCFEDVGDEDEAAANGCVLFEELSVFFKKYNDSYRFNISDLVSPDSARFLQFLQDLIKFYNVRIQRQNDLAEVFKERDAIQKRQAEAPLILDSLREDVQHTMDSLDNLRRKKVELAYQIENLKKAETAQKIEINSLDEAIPKTELEIQEQQQKLEATKERIRLMNEEIAELKGKLIQSPDRQKSEMRQQEKDLDRLNTEVQMLETSITNFENLLNQLEQVDHHYFNFMESLNSIKEEYKKITKAQHIASSLQKELEEAIMKNNQKQDELKRLTHTYEAEKNSEALKHDRLSNEVQQYDTWALQLNEKKENLCAKIAEHQINLNTLRDRNADIRKHLQDYNVRETLQDYEQERKLLEDRLTQLLDKKVDHMDKIKKLQTIIVKMESQIEDALKIRHKNFEQHRDEVKNRETMKDWVYTEQQYTE</sequence>
<evidence type="ECO:0000256" key="7">
    <source>
        <dbReference type="ARBA" id="ARBA00023306"/>
    </source>
</evidence>
<dbReference type="PANTHER" id="PTHR43941">
    <property type="entry name" value="STRUCTURAL MAINTENANCE OF CHROMOSOMES PROTEIN 2"/>
    <property type="match status" value="1"/>
</dbReference>
<evidence type="ECO:0000259" key="10">
    <source>
        <dbReference type="Pfam" id="PF03800"/>
    </source>
</evidence>
<evidence type="ECO:0000313" key="12">
    <source>
        <dbReference type="Proteomes" id="UP000614601"/>
    </source>
</evidence>
<dbReference type="Pfam" id="PF03800">
    <property type="entry name" value="Nuf2"/>
    <property type="match status" value="1"/>
</dbReference>
<evidence type="ECO:0000313" key="11">
    <source>
        <dbReference type="EMBL" id="CAD5217105.1"/>
    </source>
</evidence>
<dbReference type="GO" id="GO:0051301">
    <property type="term" value="P:cell division"/>
    <property type="evidence" value="ECO:0007669"/>
    <property type="project" value="UniProtKB-KW"/>
</dbReference>
<keyword evidence="5" id="KW-0498">Mitosis</keyword>
<dbReference type="InterPro" id="IPR005549">
    <property type="entry name" value="Kinetochore_Nuf2_N"/>
</dbReference>
<dbReference type="EMBL" id="CAJFDH010000003">
    <property type="protein sequence ID" value="CAD5217105.1"/>
    <property type="molecule type" value="Genomic_DNA"/>
</dbReference>
<comment type="subcellular location">
    <subcellularLocation>
        <location evidence="1">Chromosome</location>
        <location evidence="1">Centromere</location>
    </subcellularLocation>
</comment>
<comment type="similarity">
    <text evidence="2">Belongs to the NUF2 family.</text>
</comment>
<dbReference type="GO" id="GO:0000785">
    <property type="term" value="C:chromatin"/>
    <property type="evidence" value="ECO:0007669"/>
    <property type="project" value="TreeGrafter"/>
</dbReference>
<protein>
    <recommendedName>
        <fullName evidence="10">Kinetochore protein Nuf2 N-terminal domain-containing protein</fullName>
    </recommendedName>
</protein>
<keyword evidence="3" id="KW-0158">Chromosome</keyword>
<dbReference type="InterPro" id="IPR038275">
    <property type="entry name" value="Nuf2_N_sf"/>
</dbReference>
<evidence type="ECO:0000256" key="1">
    <source>
        <dbReference type="ARBA" id="ARBA00004584"/>
    </source>
</evidence>
<evidence type="ECO:0000256" key="8">
    <source>
        <dbReference type="ARBA" id="ARBA00023328"/>
    </source>
</evidence>
<keyword evidence="8" id="KW-0137">Centromere</keyword>
<name>A0A811KN94_9BILA</name>
<dbReference type="GO" id="GO:0003682">
    <property type="term" value="F:chromatin binding"/>
    <property type="evidence" value="ECO:0007669"/>
    <property type="project" value="TreeGrafter"/>
</dbReference>
<dbReference type="GO" id="GO:0007076">
    <property type="term" value="P:mitotic chromosome condensation"/>
    <property type="evidence" value="ECO:0007669"/>
    <property type="project" value="TreeGrafter"/>
</dbReference>
<evidence type="ECO:0000256" key="6">
    <source>
        <dbReference type="ARBA" id="ARBA00023054"/>
    </source>
</evidence>
<dbReference type="Gene3D" id="1.10.418.60">
    <property type="entry name" value="Ncd80 complex, Nuf2 subunit"/>
    <property type="match status" value="1"/>
</dbReference>
<evidence type="ECO:0000256" key="2">
    <source>
        <dbReference type="ARBA" id="ARBA00005498"/>
    </source>
</evidence>
<evidence type="ECO:0000256" key="9">
    <source>
        <dbReference type="SAM" id="Coils"/>
    </source>
</evidence>
<evidence type="ECO:0000256" key="4">
    <source>
        <dbReference type="ARBA" id="ARBA00022618"/>
    </source>
</evidence>
<dbReference type="Proteomes" id="UP000783686">
    <property type="component" value="Unassembled WGS sequence"/>
</dbReference>
<keyword evidence="4" id="KW-0132">Cell division</keyword>
<feature type="domain" description="Kinetochore protein Nuf2 N-terminal" evidence="10">
    <location>
        <begin position="15"/>
        <end position="139"/>
    </location>
</feature>
<dbReference type="EMBL" id="CAJFCW020000003">
    <property type="protein sequence ID" value="CAG9107113.1"/>
    <property type="molecule type" value="Genomic_DNA"/>
</dbReference>
<comment type="caution">
    <text evidence="11">The sequence shown here is derived from an EMBL/GenBank/DDBJ whole genome shotgun (WGS) entry which is preliminary data.</text>
</comment>
<evidence type="ECO:0000256" key="5">
    <source>
        <dbReference type="ARBA" id="ARBA00022776"/>
    </source>
</evidence>
<keyword evidence="6 9" id="KW-0175">Coiled coil</keyword>
<accession>A0A811KN94</accession>
<keyword evidence="7" id="KW-0131">Cell cycle</keyword>
<reference evidence="11" key="1">
    <citation type="submission" date="2020-09" db="EMBL/GenBank/DDBJ databases">
        <authorList>
            <person name="Kikuchi T."/>
        </authorList>
    </citation>
    <scope>NUCLEOTIDE SEQUENCE</scope>
    <source>
        <strain evidence="11">SH1</strain>
    </source>
</reference>
<proteinExistence type="inferred from homology"/>
<dbReference type="Proteomes" id="UP000614601">
    <property type="component" value="Unassembled WGS sequence"/>
</dbReference>
<dbReference type="AlphaFoldDB" id="A0A811KN94"/>
<organism evidence="11 12">
    <name type="scientific">Bursaphelenchus okinawaensis</name>
    <dbReference type="NCBI Taxonomy" id="465554"/>
    <lineage>
        <taxon>Eukaryota</taxon>
        <taxon>Metazoa</taxon>
        <taxon>Ecdysozoa</taxon>
        <taxon>Nematoda</taxon>
        <taxon>Chromadorea</taxon>
        <taxon>Rhabditida</taxon>
        <taxon>Tylenchina</taxon>
        <taxon>Tylenchomorpha</taxon>
        <taxon>Aphelenchoidea</taxon>
        <taxon>Aphelenchoididae</taxon>
        <taxon>Bursaphelenchus</taxon>
    </lineage>
</organism>
<keyword evidence="12" id="KW-1185">Reference proteome</keyword>
<dbReference type="OrthoDB" id="5833458at2759"/>
<dbReference type="GO" id="GO:0000796">
    <property type="term" value="C:condensin complex"/>
    <property type="evidence" value="ECO:0007669"/>
    <property type="project" value="TreeGrafter"/>
</dbReference>